<reference evidence="4" key="1">
    <citation type="submission" date="2021-03" db="EMBL/GenBank/DDBJ databases">
        <title>Draft genome sequence of rust myrtle Austropuccinia psidii MF-1, a brazilian biotype.</title>
        <authorList>
            <person name="Quecine M.C."/>
            <person name="Pachon D.M.R."/>
            <person name="Bonatelli M.L."/>
            <person name="Correr F.H."/>
            <person name="Franceschini L.M."/>
            <person name="Leite T.F."/>
            <person name="Margarido G.R.A."/>
            <person name="Almeida C.A."/>
            <person name="Ferrarezi J.A."/>
            <person name="Labate C.A."/>
        </authorList>
    </citation>
    <scope>NUCLEOTIDE SEQUENCE</scope>
    <source>
        <strain evidence="4">MF-1</strain>
    </source>
</reference>
<dbReference type="GO" id="GO:0046872">
    <property type="term" value="F:metal ion binding"/>
    <property type="evidence" value="ECO:0007669"/>
    <property type="project" value="UniProtKB-KW"/>
</dbReference>
<dbReference type="Proteomes" id="UP000765509">
    <property type="component" value="Unassembled WGS sequence"/>
</dbReference>
<evidence type="ECO:0000256" key="1">
    <source>
        <dbReference type="ARBA" id="ARBA00022723"/>
    </source>
</evidence>
<sequence>MHPDSSASGGGARRLDQRLVCADGPTAFVGLSPTGCIACKLDPACLEGLPWRGSFCSRHWAWIMRPSWKINPHAGCFRAKTHRRRGSRHRSQISTNILLLVYKSPTAHRLVCRLSVVWVWDVAEVRAAAYIPCPHPLVAASSLGPRLPFSTVFPFQAAWPIPESFLTADLLRPLVAFTCLVTMKFSSGLSSSLLLLYLSLASVALAQAARQSCPQIRVRREWRRLSSSSQASYIRAVKCLTTRPSRLRTRYNLRHYDDFQYIHSTLYFQIHFVARFLPWHRHFVYLYEQALNQCGFREPLPYWNWSLDFNNLIRSPVFSPNAFGGNGSGPVDPRLPDDGGAVATGPFANFQLVHPIPHLLHRTLDSYYEEAKTNIPFLGEYYSSDAIAQVKSQTDFLSFSHDLEGRNPMLFPNTAVSPHAAIHMVIGGDMASSVYAANELPWLIHMHSLRFSSLADLYGIYRLFFAHHGNIDKIWTDWQAEDQAARRIAYHGNAVRGEQDDNASLNDRMPFLNYDGTNPTVREVMNTTAYPYCYTYE</sequence>
<keyword evidence="5" id="KW-1185">Reference proteome</keyword>
<dbReference type="SUPFAM" id="SSF48056">
    <property type="entry name" value="Di-copper centre-containing domain"/>
    <property type="match status" value="1"/>
</dbReference>
<evidence type="ECO:0000256" key="2">
    <source>
        <dbReference type="ARBA" id="ARBA00023008"/>
    </source>
</evidence>
<dbReference type="AlphaFoldDB" id="A0A9Q3F7G7"/>
<gene>
    <name evidence="4" type="ORF">O181_071830</name>
</gene>
<dbReference type="InterPro" id="IPR002227">
    <property type="entry name" value="Tyrosinase_Cu-bd"/>
</dbReference>
<dbReference type="PANTHER" id="PTHR11474">
    <property type="entry name" value="TYROSINASE FAMILY MEMBER"/>
    <property type="match status" value="1"/>
</dbReference>
<comment type="caution">
    <text evidence="4">The sequence shown here is derived from an EMBL/GenBank/DDBJ whole genome shotgun (WGS) entry which is preliminary data.</text>
</comment>
<feature type="domain" description="Tyrosinase copper-binding" evidence="3">
    <location>
        <begin position="271"/>
        <end position="288"/>
    </location>
</feature>
<keyword evidence="1" id="KW-0479">Metal-binding</keyword>
<protein>
    <recommendedName>
        <fullName evidence="3">Tyrosinase copper-binding domain-containing protein</fullName>
    </recommendedName>
</protein>
<dbReference type="GO" id="GO:0016491">
    <property type="term" value="F:oxidoreductase activity"/>
    <property type="evidence" value="ECO:0007669"/>
    <property type="project" value="InterPro"/>
</dbReference>
<evidence type="ECO:0000259" key="3">
    <source>
        <dbReference type="PROSITE" id="PS00497"/>
    </source>
</evidence>
<dbReference type="OrthoDB" id="6132182at2759"/>
<dbReference type="PROSITE" id="PS00497">
    <property type="entry name" value="TYROSINASE_1"/>
    <property type="match status" value="1"/>
</dbReference>
<keyword evidence="2" id="KW-0186">Copper</keyword>
<dbReference type="Pfam" id="PF00264">
    <property type="entry name" value="Tyrosinase"/>
    <property type="match status" value="1"/>
</dbReference>
<evidence type="ECO:0000313" key="4">
    <source>
        <dbReference type="EMBL" id="MBW0532115.1"/>
    </source>
</evidence>
<dbReference type="InterPro" id="IPR008922">
    <property type="entry name" value="Di-copper_centre_dom_sf"/>
</dbReference>
<proteinExistence type="predicted"/>
<dbReference type="InterPro" id="IPR050316">
    <property type="entry name" value="Tyrosinase/Hemocyanin"/>
</dbReference>
<dbReference type="PRINTS" id="PR00092">
    <property type="entry name" value="TYROSINASE"/>
</dbReference>
<dbReference type="PANTHER" id="PTHR11474:SF126">
    <property type="entry name" value="TYROSINASE-LIKE PROTEIN TYR-1-RELATED"/>
    <property type="match status" value="1"/>
</dbReference>
<accession>A0A9Q3F7G7</accession>
<evidence type="ECO:0000313" key="5">
    <source>
        <dbReference type="Proteomes" id="UP000765509"/>
    </source>
</evidence>
<name>A0A9Q3F7G7_9BASI</name>
<dbReference type="EMBL" id="AVOT02037430">
    <property type="protein sequence ID" value="MBW0532115.1"/>
    <property type="molecule type" value="Genomic_DNA"/>
</dbReference>
<dbReference type="Gene3D" id="1.10.1280.10">
    <property type="entry name" value="Di-copper center containing domain from catechol oxidase"/>
    <property type="match status" value="1"/>
</dbReference>
<organism evidence="4 5">
    <name type="scientific">Austropuccinia psidii MF-1</name>
    <dbReference type="NCBI Taxonomy" id="1389203"/>
    <lineage>
        <taxon>Eukaryota</taxon>
        <taxon>Fungi</taxon>
        <taxon>Dikarya</taxon>
        <taxon>Basidiomycota</taxon>
        <taxon>Pucciniomycotina</taxon>
        <taxon>Pucciniomycetes</taxon>
        <taxon>Pucciniales</taxon>
        <taxon>Sphaerophragmiaceae</taxon>
        <taxon>Austropuccinia</taxon>
    </lineage>
</organism>